<feature type="region of interest" description="Disordered" evidence="1">
    <location>
        <begin position="1"/>
        <end position="92"/>
    </location>
</feature>
<evidence type="ECO:0000313" key="3">
    <source>
        <dbReference type="Proteomes" id="UP000324222"/>
    </source>
</evidence>
<sequence>MAPVGPHFLQMQQQHHHPVMEDSPAILRHSQQGQDVQASPSSSPRALPILFTPAALSSSSRSRRWPSSSRGSHVNKAPTPPSPFDPVPRCHYRDHHHLHHRVMLSPTER</sequence>
<comment type="caution">
    <text evidence="2">The sequence shown here is derived from an EMBL/GenBank/DDBJ whole genome shotgun (WGS) entry which is preliminary data.</text>
</comment>
<name>A0A5B7GG41_PORTR</name>
<dbReference type="AlphaFoldDB" id="A0A5B7GG41"/>
<proteinExistence type="predicted"/>
<feature type="compositionally biased region" description="Low complexity" evidence="1">
    <location>
        <begin position="57"/>
        <end position="72"/>
    </location>
</feature>
<accession>A0A5B7GG41</accession>
<keyword evidence="3" id="KW-1185">Reference proteome</keyword>
<reference evidence="2 3" key="1">
    <citation type="submission" date="2019-05" db="EMBL/GenBank/DDBJ databases">
        <title>Another draft genome of Portunus trituberculatus and its Hox gene families provides insights of decapod evolution.</title>
        <authorList>
            <person name="Jeong J.-H."/>
            <person name="Song I."/>
            <person name="Kim S."/>
            <person name="Choi T."/>
            <person name="Kim D."/>
            <person name="Ryu S."/>
            <person name="Kim W."/>
        </authorList>
    </citation>
    <scope>NUCLEOTIDE SEQUENCE [LARGE SCALE GENOMIC DNA]</scope>
    <source>
        <tissue evidence="2">Muscle</tissue>
    </source>
</reference>
<gene>
    <name evidence="2" type="ORF">E2C01_050290</name>
</gene>
<dbReference type="EMBL" id="VSRR010013857">
    <property type="protein sequence ID" value="MPC56333.1"/>
    <property type="molecule type" value="Genomic_DNA"/>
</dbReference>
<evidence type="ECO:0000256" key="1">
    <source>
        <dbReference type="SAM" id="MobiDB-lite"/>
    </source>
</evidence>
<evidence type="ECO:0000313" key="2">
    <source>
        <dbReference type="EMBL" id="MPC56333.1"/>
    </source>
</evidence>
<feature type="compositionally biased region" description="Polar residues" evidence="1">
    <location>
        <begin position="29"/>
        <end position="44"/>
    </location>
</feature>
<organism evidence="2 3">
    <name type="scientific">Portunus trituberculatus</name>
    <name type="common">Swimming crab</name>
    <name type="synonym">Neptunus trituberculatus</name>
    <dbReference type="NCBI Taxonomy" id="210409"/>
    <lineage>
        <taxon>Eukaryota</taxon>
        <taxon>Metazoa</taxon>
        <taxon>Ecdysozoa</taxon>
        <taxon>Arthropoda</taxon>
        <taxon>Crustacea</taxon>
        <taxon>Multicrustacea</taxon>
        <taxon>Malacostraca</taxon>
        <taxon>Eumalacostraca</taxon>
        <taxon>Eucarida</taxon>
        <taxon>Decapoda</taxon>
        <taxon>Pleocyemata</taxon>
        <taxon>Brachyura</taxon>
        <taxon>Eubrachyura</taxon>
        <taxon>Portunoidea</taxon>
        <taxon>Portunidae</taxon>
        <taxon>Portuninae</taxon>
        <taxon>Portunus</taxon>
    </lineage>
</organism>
<dbReference type="Proteomes" id="UP000324222">
    <property type="component" value="Unassembled WGS sequence"/>
</dbReference>
<protein>
    <submittedName>
        <fullName evidence="2">Uncharacterized protein</fullName>
    </submittedName>
</protein>